<feature type="non-terminal residue" evidence="1">
    <location>
        <position position="119"/>
    </location>
</feature>
<name>A0A6H5GN96_9HEMI</name>
<reference evidence="1 2" key="1">
    <citation type="submission" date="2020-02" db="EMBL/GenBank/DDBJ databases">
        <authorList>
            <person name="Ferguson B K."/>
        </authorList>
    </citation>
    <scope>NUCLEOTIDE SEQUENCE [LARGE SCALE GENOMIC DNA]</scope>
</reference>
<accession>A0A6H5GN96</accession>
<dbReference type="AlphaFoldDB" id="A0A6H5GN96"/>
<protein>
    <submittedName>
        <fullName evidence="1">Uncharacterized protein</fullName>
    </submittedName>
</protein>
<keyword evidence="2" id="KW-1185">Reference proteome</keyword>
<gene>
    <name evidence="1" type="ORF">NTEN_LOCUS8876</name>
</gene>
<proteinExistence type="predicted"/>
<dbReference type="Proteomes" id="UP000479000">
    <property type="component" value="Unassembled WGS sequence"/>
</dbReference>
<evidence type="ECO:0000313" key="2">
    <source>
        <dbReference type="Proteomes" id="UP000479000"/>
    </source>
</evidence>
<organism evidence="1 2">
    <name type="scientific">Nesidiocoris tenuis</name>
    <dbReference type="NCBI Taxonomy" id="355587"/>
    <lineage>
        <taxon>Eukaryota</taxon>
        <taxon>Metazoa</taxon>
        <taxon>Ecdysozoa</taxon>
        <taxon>Arthropoda</taxon>
        <taxon>Hexapoda</taxon>
        <taxon>Insecta</taxon>
        <taxon>Pterygota</taxon>
        <taxon>Neoptera</taxon>
        <taxon>Paraneoptera</taxon>
        <taxon>Hemiptera</taxon>
        <taxon>Heteroptera</taxon>
        <taxon>Panheteroptera</taxon>
        <taxon>Cimicomorpha</taxon>
        <taxon>Miridae</taxon>
        <taxon>Dicyphina</taxon>
        <taxon>Nesidiocoris</taxon>
    </lineage>
</organism>
<evidence type="ECO:0000313" key="1">
    <source>
        <dbReference type="EMBL" id="CAB0003306.1"/>
    </source>
</evidence>
<sequence length="119" mass="13667">MGELCGRIQPNRCPISRLSKNAPVDDSKLGHLFSKNIVKITSKYQSTDGTVCRSSWAVEVKTLENFLSSEPATGRRFDFLNPFARYCALCKQNCPRLFAMDTDRSRFFRKKKKTDLPKR</sequence>
<dbReference type="EMBL" id="CADCXU010013423">
    <property type="protein sequence ID" value="CAB0003306.1"/>
    <property type="molecule type" value="Genomic_DNA"/>
</dbReference>